<protein>
    <submittedName>
        <fullName evidence="3">Zinc finger, CCHC-type</fullName>
    </submittedName>
</protein>
<dbReference type="Pfam" id="PF07727">
    <property type="entry name" value="RVT_2"/>
    <property type="match status" value="1"/>
</dbReference>
<comment type="caution">
    <text evidence="3">The sequence shown here is derived from an EMBL/GenBank/DDBJ whole genome shotgun (WGS) entry which is preliminary data.</text>
</comment>
<keyword evidence="1" id="KW-1133">Transmembrane helix</keyword>
<keyword evidence="1" id="KW-0812">Transmembrane</keyword>
<dbReference type="EMBL" id="BKCJ010005976">
    <property type="protein sequence ID" value="GEU69660.1"/>
    <property type="molecule type" value="Genomic_DNA"/>
</dbReference>
<dbReference type="AlphaFoldDB" id="A0A6L2M7N0"/>
<evidence type="ECO:0000256" key="1">
    <source>
        <dbReference type="SAM" id="Phobius"/>
    </source>
</evidence>
<reference evidence="3" key="1">
    <citation type="journal article" date="2019" name="Sci. Rep.">
        <title>Draft genome of Tanacetum cinerariifolium, the natural source of mosquito coil.</title>
        <authorList>
            <person name="Yamashiro T."/>
            <person name="Shiraishi A."/>
            <person name="Satake H."/>
            <person name="Nakayama K."/>
        </authorList>
    </citation>
    <scope>NUCLEOTIDE SEQUENCE</scope>
</reference>
<feature type="transmembrane region" description="Helical" evidence="1">
    <location>
        <begin position="256"/>
        <end position="275"/>
    </location>
</feature>
<feature type="transmembrane region" description="Helical" evidence="1">
    <location>
        <begin position="182"/>
        <end position="204"/>
    </location>
</feature>
<sequence>MAAAAMKHMASNFSKLDKFEGVEFRSWHKKMHFLLFSMSVVYVLTTLMSEDGGDNPTMEQVRKRAKFFVNEPNELVTINLIIESKDAIFDENRFYLVPRPSLKIPNETEDIGGLVVHKEDEVSNQHSYCFNVEDGPKTFDEATKSQGVSFWKEAINDEMDSIMGNNTLGFKQKSRIDYFDTYALVARISTIRLLIDMVLIYNLIIHQMDVKTAFLNGELEEDVYMSQPQGFIVPGNDNKEFLSSRFSMKDMREADVILGILVIMDPFLIDLTWLVKA</sequence>
<gene>
    <name evidence="3" type="ORF">Tci_041638</name>
</gene>
<evidence type="ECO:0000259" key="2">
    <source>
        <dbReference type="Pfam" id="PF07727"/>
    </source>
</evidence>
<keyword evidence="1" id="KW-0472">Membrane</keyword>
<proteinExistence type="predicted"/>
<name>A0A6L2M7N0_TANCI</name>
<dbReference type="InterPro" id="IPR013103">
    <property type="entry name" value="RVT_2"/>
</dbReference>
<accession>A0A6L2M7N0</accession>
<organism evidence="3">
    <name type="scientific">Tanacetum cinerariifolium</name>
    <name type="common">Dalmatian daisy</name>
    <name type="synonym">Chrysanthemum cinerariifolium</name>
    <dbReference type="NCBI Taxonomy" id="118510"/>
    <lineage>
        <taxon>Eukaryota</taxon>
        <taxon>Viridiplantae</taxon>
        <taxon>Streptophyta</taxon>
        <taxon>Embryophyta</taxon>
        <taxon>Tracheophyta</taxon>
        <taxon>Spermatophyta</taxon>
        <taxon>Magnoliopsida</taxon>
        <taxon>eudicotyledons</taxon>
        <taxon>Gunneridae</taxon>
        <taxon>Pentapetalae</taxon>
        <taxon>asterids</taxon>
        <taxon>campanulids</taxon>
        <taxon>Asterales</taxon>
        <taxon>Asteraceae</taxon>
        <taxon>Asteroideae</taxon>
        <taxon>Anthemideae</taxon>
        <taxon>Anthemidinae</taxon>
        <taxon>Tanacetum</taxon>
    </lineage>
</organism>
<evidence type="ECO:0000313" key="3">
    <source>
        <dbReference type="EMBL" id="GEU69660.1"/>
    </source>
</evidence>
<feature type="domain" description="Reverse transcriptase Ty1/copia-type" evidence="2">
    <location>
        <begin position="169"/>
        <end position="239"/>
    </location>
</feature>